<dbReference type="AlphaFoldDB" id="A0A6G1GYV0"/>
<evidence type="ECO:0000313" key="3">
    <source>
        <dbReference type="Proteomes" id="UP000800041"/>
    </source>
</evidence>
<sequence length="91" mass="10219">MDDTNDPALALQAVLTTALRMAYYDAMPYFDYKAEVTTRSAIQEQMPVGNMGLIIVLTVMLVHWVLVVVISVVFITMTQFSFLDDAWAAVR</sequence>
<keyword evidence="1" id="KW-0472">Membrane</keyword>
<organism evidence="2 3">
    <name type="scientific">Aulographum hederae CBS 113979</name>
    <dbReference type="NCBI Taxonomy" id="1176131"/>
    <lineage>
        <taxon>Eukaryota</taxon>
        <taxon>Fungi</taxon>
        <taxon>Dikarya</taxon>
        <taxon>Ascomycota</taxon>
        <taxon>Pezizomycotina</taxon>
        <taxon>Dothideomycetes</taxon>
        <taxon>Pleosporomycetidae</taxon>
        <taxon>Aulographales</taxon>
        <taxon>Aulographaceae</taxon>
    </lineage>
</organism>
<keyword evidence="1" id="KW-1133">Transmembrane helix</keyword>
<evidence type="ECO:0000256" key="1">
    <source>
        <dbReference type="SAM" id="Phobius"/>
    </source>
</evidence>
<gene>
    <name evidence="2" type="ORF">K402DRAFT_394179</name>
</gene>
<accession>A0A6G1GYV0</accession>
<proteinExistence type="predicted"/>
<keyword evidence="1" id="KW-0812">Transmembrane</keyword>
<dbReference type="Proteomes" id="UP000800041">
    <property type="component" value="Unassembled WGS sequence"/>
</dbReference>
<reference evidence="2" key="1">
    <citation type="journal article" date="2020" name="Stud. Mycol.">
        <title>101 Dothideomycetes genomes: a test case for predicting lifestyles and emergence of pathogens.</title>
        <authorList>
            <person name="Haridas S."/>
            <person name="Albert R."/>
            <person name="Binder M."/>
            <person name="Bloem J."/>
            <person name="Labutti K."/>
            <person name="Salamov A."/>
            <person name="Andreopoulos B."/>
            <person name="Baker S."/>
            <person name="Barry K."/>
            <person name="Bills G."/>
            <person name="Bluhm B."/>
            <person name="Cannon C."/>
            <person name="Castanera R."/>
            <person name="Culley D."/>
            <person name="Daum C."/>
            <person name="Ezra D."/>
            <person name="Gonzalez J."/>
            <person name="Henrissat B."/>
            <person name="Kuo A."/>
            <person name="Liang C."/>
            <person name="Lipzen A."/>
            <person name="Lutzoni F."/>
            <person name="Magnuson J."/>
            <person name="Mondo S."/>
            <person name="Nolan M."/>
            <person name="Ohm R."/>
            <person name="Pangilinan J."/>
            <person name="Park H.-J."/>
            <person name="Ramirez L."/>
            <person name="Alfaro M."/>
            <person name="Sun H."/>
            <person name="Tritt A."/>
            <person name="Yoshinaga Y."/>
            <person name="Zwiers L.-H."/>
            <person name="Turgeon B."/>
            <person name="Goodwin S."/>
            <person name="Spatafora J."/>
            <person name="Crous P."/>
            <person name="Grigoriev I."/>
        </authorList>
    </citation>
    <scope>NUCLEOTIDE SEQUENCE</scope>
    <source>
        <strain evidence="2">CBS 113979</strain>
    </source>
</reference>
<protein>
    <submittedName>
        <fullName evidence="2">Uncharacterized protein</fullName>
    </submittedName>
</protein>
<dbReference type="EMBL" id="ML977159">
    <property type="protein sequence ID" value="KAF1985929.1"/>
    <property type="molecule type" value="Genomic_DNA"/>
</dbReference>
<feature type="transmembrane region" description="Helical" evidence="1">
    <location>
        <begin position="53"/>
        <end position="75"/>
    </location>
</feature>
<keyword evidence="3" id="KW-1185">Reference proteome</keyword>
<evidence type="ECO:0000313" key="2">
    <source>
        <dbReference type="EMBL" id="KAF1985929.1"/>
    </source>
</evidence>
<name>A0A6G1GYV0_9PEZI</name>